<dbReference type="RefSeq" id="WP_013630828.1">
    <property type="nucleotide sequence ID" value="NC_015174.1"/>
</dbReference>
<dbReference type="eggNOG" id="COG0456">
    <property type="taxonomic scope" value="Bacteria"/>
</dbReference>
<dbReference type="SUPFAM" id="SSF55729">
    <property type="entry name" value="Acyl-CoA N-acyltransferases (Nat)"/>
    <property type="match status" value="1"/>
</dbReference>
<dbReference type="Pfam" id="PF00583">
    <property type="entry name" value="Acetyltransf_1"/>
    <property type="match status" value="1"/>
</dbReference>
<dbReference type="HOGENOM" id="CLU_115356_1_0_0"/>
<reference evidence="3" key="1">
    <citation type="submission" date="2011-02" db="EMBL/GenBank/DDBJ databases">
        <title>The complete genome of Planctomyces brasiliensis DSM 5305.</title>
        <authorList>
            <person name="Lucas S."/>
            <person name="Copeland A."/>
            <person name="Lapidus A."/>
            <person name="Bruce D."/>
            <person name="Goodwin L."/>
            <person name="Pitluck S."/>
            <person name="Kyrpides N."/>
            <person name="Mavromatis K."/>
            <person name="Pagani I."/>
            <person name="Ivanova N."/>
            <person name="Ovchinnikova G."/>
            <person name="Lu M."/>
            <person name="Detter J.C."/>
            <person name="Han C."/>
            <person name="Land M."/>
            <person name="Hauser L."/>
            <person name="Markowitz V."/>
            <person name="Cheng J.-F."/>
            <person name="Hugenholtz P."/>
            <person name="Woyke T."/>
            <person name="Wu D."/>
            <person name="Tindall B."/>
            <person name="Pomrenke H.G."/>
            <person name="Brambilla E."/>
            <person name="Klenk H.-P."/>
            <person name="Eisen J.A."/>
        </authorList>
    </citation>
    <scope>NUCLEOTIDE SEQUENCE [LARGE SCALE GENOMIC DNA]</scope>
    <source>
        <strain evidence="3">ATCC 49424 / DSM 5305 / JCM 21570 / NBRC 103401 / IFAM 1448</strain>
    </source>
</reference>
<dbReference type="GO" id="GO:0016747">
    <property type="term" value="F:acyltransferase activity, transferring groups other than amino-acyl groups"/>
    <property type="evidence" value="ECO:0007669"/>
    <property type="project" value="InterPro"/>
</dbReference>
<protein>
    <submittedName>
        <fullName evidence="2">GCN5-related N-acetyltransferase</fullName>
    </submittedName>
</protein>
<dbReference type="KEGG" id="pbs:Plabr_4553"/>
<sequence length="181" mass="20402">MPTITEPVSFTFRDEVRQSDVAAVRQLVHETSFFSSAEVDIAVELVVDRLEKQAASDYHFLFADQQPAEGTPGRVLGYACFGEIPCTVGSYDLYWIATDVQFQGQGIGRKLLQQAEERIRQRAGRHVYAETSSRVQYASTRRFYELRGYEAASTLEDFYGPGDGKVTYRKILPAPGQFALR</sequence>
<evidence type="ECO:0000313" key="3">
    <source>
        <dbReference type="Proteomes" id="UP000006860"/>
    </source>
</evidence>
<dbReference type="CDD" id="cd04301">
    <property type="entry name" value="NAT_SF"/>
    <property type="match status" value="1"/>
</dbReference>
<gene>
    <name evidence="2" type="ordered locus">Plabr_4553</name>
</gene>
<dbReference type="InterPro" id="IPR016181">
    <property type="entry name" value="Acyl_CoA_acyltransferase"/>
</dbReference>
<dbReference type="PROSITE" id="PS51186">
    <property type="entry name" value="GNAT"/>
    <property type="match status" value="1"/>
</dbReference>
<keyword evidence="3" id="KW-1185">Reference proteome</keyword>
<name>F0SME5_RUBBR</name>
<evidence type="ECO:0000259" key="1">
    <source>
        <dbReference type="PROSITE" id="PS51186"/>
    </source>
</evidence>
<proteinExistence type="predicted"/>
<dbReference type="EMBL" id="CP002546">
    <property type="protein sequence ID" value="ADY62124.1"/>
    <property type="molecule type" value="Genomic_DNA"/>
</dbReference>
<organism evidence="2 3">
    <name type="scientific">Rubinisphaera brasiliensis (strain ATCC 49424 / DSM 5305 / JCM 21570 / IAM 15109 / NBRC 103401 / IFAM 1448)</name>
    <name type="common">Planctomyces brasiliensis</name>
    <dbReference type="NCBI Taxonomy" id="756272"/>
    <lineage>
        <taxon>Bacteria</taxon>
        <taxon>Pseudomonadati</taxon>
        <taxon>Planctomycetota</taxon>
        <taxon>Planctomycetia</taxon>
        <taxon>Planctomycetales</taxon>
        <taxon>Planctomycetaceae</taxon>
        <taxon>Rubinisphaera</taxon>
    </lineage>
</organism>
<dbReference type="STRING" id="756272.Plabr_4553"/>
<dbReference type="Gene3D" id="3.40.630.30">
    <property type="match status" value="1"/>
</dbReference>
<dbReference type="InterPro" id="IPR000182">
    <property type="entry name" value="GNAT_dom"/>
</dbReference>
<feature type="domain" description="N-acetyltransferase" evidence="1">
    <location>
        <begin position="10"/>
        <end position="175"/>
    </location>
</feature>
<evidence type="ECO:0000313" key="2">
    <source>
        <dbReference type="EMBL" id="ADY62124.1"/>
    </source>
</evidence>
<dbReference type="AlphaFoldDB" id="F0SME5"/>
<dbReference type="Proteomes" id="UP000006860">
    <property type="component" value="Chromosome"/>
</dbReference>
<dbReference type="OrthoDB" id="9798006at2"/>
<accession>F0SME5</accession>